<dbReference type="SMART" id="SM00244">
    <property type="entry name" value="PHB"/>
    <property type="match status" value="1"/>
</dbReference>
<feature type="region of interest" description="Disordered" evidence="6">
    <location>
        <begin position="292"/>
        <end position="334"/>
    </location>
</feature>
<dbReference type="EMBL" id="UOEO01000081">
    <property type="protein sequence ID" value="VAW18029.1"/>
    <property type="molecule type" value="Genomic_DNA"/>
</dbReference>
<dbReference type="InterPro" id="IPR036013">
    <property type="entry name" value="Band_7/SPFH_dom_sf"/>
</dbReference>
<comment type="subcellular location">
    <subcellularLocation>
        <location evidence="1">Membrane</location>
    </subcellularLocation>
</comment>
<name>A0A3B0U0U9_9ZZZZ</name>
<reference evidence="8" key="1">
    <citation type="submission" date="2018-06" db="EMBL/GenBank/DDBJ databases">
        <authorList>
            <person name="Zhirakovskaya E."/>
        </authorList>
    </citation>
    <scope>NUCLEOTIDE SEQUENCE</scope>
</reference>
<evidence type="ECO:0000256" key="5">
    <source>
        <dbReference type="ARBA" id="ARBA00023136"/>
    </source>
</evidence>
<evidence type="ECO:0000256" key="4">
    <source>
        <dbReference type="ARBA" id="ARBA00022989"/>
    </source>
</evidence>
<evidence type="ECO:0000256" key="1">
    <source>
        <dbReference type="ARBA" id="ARBA00004370"/>
    </source>
</evidence>
<dbReference type="CDD" id="cd03405">
    <property type="entry name" value="SPFH_HflC"/>
    <property type="match status" value="1"/>
</dbReference>
<protein>
    <submittedName>
        <fullName evidence="8">HflC protein</fullName>
    </submittedName>
</protein>
<feature type="compositionally biased region" description="Low complexity" evidence="6">
    <location>
        <begin position="292"/>
        <end position="301"/>
    </location>
</feature>
<evidence type="ECO:0000256" key="2">
    <source>
        <dbReference type="ARBA" id="ARBA00007862"/>
    </source>
</evidence>
<dbReference type="InterPro" id="IPR010200">
    <property type="entry name" value="HflC"/>
</dbReference>
<dbReference type="AlphaFoldDB" id="A0A3B0U0U9"/>
<evidence type="ECO:0000259" key="7">
    <source>
        <dbReference type="SMART" id="SM00244"/>
    </source>
</evidence>
<dbReference type="Gene3D" id="3.30.479.30">
    <property type="entry name" value="Band 7 domain"/>
    <property type="match status" value="1"/>
</dbReference>
<organism evidence="8">
    <name type="scientific">hydrothermal vent metagenome</name>
    <dbReference type="NCBI Taxonomy" id="652676"/>
    <lineage>
        <taxon>unclassified sequences</taxon>
        <taxon>metagenomes</taxon>
        <taxon>ecological metagenomes</taxon>
    </lineage>
</organism>
<evidence type="ECO:0000256" key="6">
    <source>
        <dbReference type="SAM" id="MobiDB-lite"/>
    </source>
</evidence>
<dbReference type="SUPFAM" id="SSF117892">
    <property type="entry name" value="Band 7/SPFH domain"/>
    <property type="match status" value="1"/>
</dbReference>
<sequence>MNKLTILIVAVLAALYVLFSSVFVVNEREQAIVTRFGEITRVYEKPGLYFKIPTNAIEAVQIIDKRLRRYDLRDITLQVSGGKFYVVDAFVTYKITNPTLFRQNALGSVKLAEQRIATRFDAALRQVYGLRDFNAALSAARSEMMIETRDMLIKDMERLGITVVDVRVLRTDLTSQVSTQTFARMKAERLAEAALNRARGREKAQSIKAIADRKAIVIVAEANRKSEILRGEGDAERNRVFAQAYTLDREFFDFYRSLQAYRTAIGGDGTSMVLSPDSQFFSYFNSDGGATAKQAGAAGKTPVTPLTPPATIPDTNAPEAVAPTPDATPAIAGQ</sequence>
<comment type="similarity">
    <text evidence="2">Belongs to the band 7/mec-2 family. HflC subfamily.</text>
</comment>
<dbReference type="InterPro" id="IPR001107">
    <property type="entry name" value="Band_7"/>
</dbReference>
<feature type="domain" description="Band 7" evidence="7">
    <location>
        <begin position="20"/>
        <end position="185"/>
    </location>
</feature>
<proteinExistence type="inferred from homology"/>
<evidence type="ECO:0000256" key="3">
    <source>
        <dbReference type="ARBA" id="ARBA00022692"/>
    </source>
</evidence>
<dbReference type="PANTHER" id="PTHR42911:SF1">
    <property type="entry name" value="MODULATOR OF FTSH PROTEASE HFLC"/>
    <property type="match status" value="1"/>
</dbReference>
<evidence type="ECO:0000313" key="8">
    <source>
        <dbReference type="EMBL" id="VAW18029.1"/>
    </source>
</evidence>
<dbReference type="PANTHER" id="PTHR42911">
    <property type="entry name" value="MODULATOR OF FTSH PROTEASE HFLC"/>
    <property type="match status" value="1"/>
</dbReference>
<keyword evidence="3" id="KW-0812">Transmembrane</keyword>
<dbReference type="GO" id="GO:0016020">
    <property type="term" value="C:membrane"/>
    <property type="evidence" value="ECO:0007669"/>
    <property type="project" value="UniProtKB-SubCell"/>
</dbReference>
<keyword evidence="4" id="KW-1133">Transmembrane helix</keyword>
<dbReference type="PIRSF" id="PIRSF005651">
    <property type="entry name" value="HflC"/>
    <property type="match status" value="1"/>
</dbReference>
<dbReference type="Pfam" id="PF01145">
    <property type="entry name" value="Band_7"/>
    <property type="match status" value="1"/>
</dbReference>
<keyword evidence="5" id="KW-0472">Membrane</keyword>
<accession>A0A3B0U0U9</accession>
<gene>
    <name evidence="8" type="ORF">MNBD_ALPHA12-348</name>
</gene>